<evidence type="ECO:0000313" key="2">
    <source>
        <dbReference type="EMBL" id="MCZ4550797.1"/>
    </source>
</evidence>
<dbReference type="Proteomes" id="UP001067235">
    <property type="component" value="Unassembled WGS sequence"/>
</dbReference>
<comment type="caution">
    <text evidence="2">The sequence shown here is derived from an EMBL/GenBank/DDBJ whole genome shotgun (WGS) entry which is preliminary data.</text>
</comment>
<dbReference type="CDD" id="cd07987">
    <property type="entry name" value="LPLAT_MGAT-like"/>
    <property type="match status" value="1"/>
</dbReference>
<evidence type="ECO:0000259" key="1">
    <source>
        <dbReference type="SMART" id="SM00563"/>
    </source>
</evidence>
<dbReference type="InterPro" id="IPR016676">
    <property type="entry name" value="P_lipid/glycerol_AcTrfase_prd"/>
</dbReference>
<keyword evidence="2" id="KW-0012">Acyltransferase</keyword>
<protein>
    <submittedName>
        <fullName evidence="2">Lysophospholipid acyltransferase family protein</fullName>
    </submittedName>
</protein>
<accession>A0ABT4MUW1</accession>
<dbReference type="SUPFAM" id="SSF69593">
    <property type="entry name" value="Glycerol-3-phosphate (1)-acyltransferase"/>
    <property type="match status" value="1"/>
</dbReference>
<reference evidence="2" key="1">
    <citation type="submission" date="2022-12" db="EMBL/GenBank/DDBJ databases">
        <authorList>
            <person name="Krivoruchko A.V."/>
            <person name="Elkin A."/>
        </authorList>
    </citation>
    <scope>NUCLEOTIDE SEQUENCE</scope>
    <source>
        <strain evidence="2">IEGM 1388</strain>
    </source>
</reference>
<sequence>MADKAIVVNEPDSASLWTQRDPTWVARVLPLLKVAVKAWFRSDVRGVDKIPEGGALLVSNHSGGVMAMDVPVIAVAFWDHFGTERPLYVLAHDILFLGPAKEVFSRTGFVPANRKNAQDILQSGGVTIVFPGGDYDVFRPTTSANRIDFEGRTGYVRTALEAGVPLVPVVSIGGHEAQLFLSRGEGLAKLLQLDRLTRMKFVPVTFGFPFGFSLGLPPNLPLPTKIETRVLDPVHITEEFGDDPDIEEVDRVVRDRMQLALDEMARTRRFPVIG</sequence>
<dbReference type="PANTHER" id="PTHR22753:SF14">
    <property type="entry name" value="MONOACYLGLYCEROL_DIACYLGLYCEROL O-ACYLTRANSFERASE"/>
    <property type="match status" value="1"/>
</dbReference>
<dbReference type="GO" id="GO:0016746">
    <property type="term" value="F:acyltransferase activity"/>
    <property type="evidence" value="ECO:0007669"/>
    <property type="project" value="UniProtKB-KW"/>
</dbReference>
<dbReference type="InterPro" id="IPR002123">
    <property type="entry name" value="Plipid/glycerol_acylTrfase"/>
</dbReference>
<dbReference type="EMBL" id="JAPWIE010000003">
    <property type="protein sequence ID" value="MCZ4550797.1"/>
    <property type="molecule type" value="Genomic_DNA"/>
</dbReference>
<proteinExistence type="predicted"/>
<dbReference type="SMART" id="SM00563">
    <property type="entry name" value="PlsC"/>
    <property type="match status" value="1"/>
</dbReference>
<gene>
    <name evidence="2" type="ORF">O4213_12460</name>
</gene>
<feature type="domain" description="Phospholipid/glycerol acyltransferase" evidence="1">
    <location>
        <begin position="55"/>
        <end position="174"/>
    </location>
</feature>
<dbReference type="PIRSF" id="PIRSF016753">
    <property type="entry name" value="P_lipid/glycerol_ac_tran_prd"/>
    <property type="match status" value="1"/>
</dbReference>
<keyword evidence="3" id="KW-1185">Reference proteome</keyword>
<keyword evidence="2" id="KW-0808">Transferase</keyword>
<organism evidence="2 3">
    <name type="scientific">Gordonia rubripertincta</name>
    <name type="common">Rhodococcus corallinus</name>
    <dbReference type="NCBI Taxonomy" id="36822"/>
    <lineage>
        <taxon>Bacteria</taxon>
        <taxon>Bacillati</taxon>
        <taxon>Actinomycetota</taxon>
        <taxon>Actinomycetes</taxon>
        <taxon>Mycobacteriales</taxon>
        <taxon>Gordoniaceae</taxon>
        <taxon>Gordonia</taxon>
    </lineage>
</organism>
<dbReference type="PANTHER" id="PTHR22753">
    <property type="entry name" value="TRANSMEMBRANE PROTEIN 68"/>
    <property type="match status" value="1"/>
</dbReference>
<name>A0ABT4MUW1_GORRU</name>
<evidence type="ECO:0000313" key="3">
    <source>
        <dbReference type="Proteomes" id="UP001067235"/>
    </source>
</evidence>
<dbReference type="Pfam" id="PF01553">
    <property type="entry name" value="Acyltransferase"/>
    <property type="match status" value="1"/>
</dbReference>
<dbReference type="RefSeq" id="WP_301571371.1">
    <property type="nucleotide sequence ID" value="NZ_JAPWIE010000003.1"/>
</dbReference>